<comment type="catalytic activity">
    <reaction evidence="9">
        <text>L-isoleucine + 2-oxoglutarate = (S)-3-methyl-2-oxopentanoate + L-glutamate</text>
        <dbReference type="Rhea" id="RHEA:24801"/>
        <dbReference type="ChEBI" id="CHEBI:16810"/>
        <dbReference type="ChEBI" id="CHEBI:29985"/>
        <dbReference type="ChEBI" id="CHEBI:35146"/>
        <dbReference type="ChEBI" id="CHEBI:58045"/>
        <dbReference type="EC" id="2.6.1.42"/>
    </reaction>
</comment>
<dbReference type="CDD" id="cd00449">
    <property type="entry name" value="PLPDE_IV"/>
    <property type="match status" value="1"/>
</dbReference>
<keyword evidence="7 12" id="KW-0663">Pyridoxal phosphate</keyword>
<organism evidence="13 14">
    <name type="scientific">Echinicola rosea</name>
    <dbReference type="NCBI Taxonomy" id="1807691"/>
    <lineage>
        <taxon>Bacteria</taxon>
        <taxon>Pseudomonadati</taxon>
        <taxon>Bacteroidota</taxon>
        <taxon>Cytophagia</taxon>
        <taxon>Cytophagales</taxon>
        <taxon>Cyclobacteriaceae</taxon>
        <taxon>Echinicola</taxon>
    </lineage>
</organism>
<dbReference type="InterPro" id="IPR036038">
    <property type="entry name" value="Aminotransferase-like"/>
</dbReference>
<dbReference type="EC" id="2.6.1.42" evidence="6"/>
<protein>
    <recommendedName>
        <fullName evidence="6">branched-chain-amino-acid transaminase</fullName>
        <ecNumber evidence="6">2.6.1.42</ecNumber>
    </recommendedName>
</protein>
<dbReference type="InterPro" id="IPR018300">
    <property type="entry name" value="Aminotrans_IV_CS"/>
</dbReference>
<dbReference type="SUPFAM" id="SSF56752">
    <property type="entry name" value="D-aminoacid aminotransferase-like PLP-dependent enzymes"/>
    <property type="match status" value="1"/>
</dbReference>
<accession>A0ABQ1UZ91</accession>
<comment type="similarity">
    <text evidence="5 11">Belongs to the class-IV pyridoxal-phosphate-dependent aminotransferase family.</text>
</comment>
<evidence type="ECO:0000256" key="5">
    <source>
        <dbReference type="ARBA" id="ARBA00009320"/>
    </source>
</evidence>
<comment type="catalytic activity">
    <reaction evidence="10">
        <text>L-leucine + 2-oxoglutarate = 4-methyl-2-oxopentanoate + L-glutamate</text>
        <dbReference type="Rhea" id="RHEA:18321"/>
        <dbReference type="ChEBI" id="CHEBI:16810"/>
        <dbReference type="ChEBI" id="CHEBI:17865"/>
        <dbReference type="ChEBI" id="CHEBI:29985"/>
        <dbReference type="ChEBI" id="CHEBI:57427"/>
        <dbReference type="EC" id="2.6.1.42"/>
    </reaction>
</comment>
<evidence type="ECO:0000256" key="4">
    <source>
        <dbReference type="ARBA" id="ARBA00005072"/>
    </source>
</evidence>
<comment type="pathway">
    <text evidence="3">Amino-acid biosynthesis; L-valine biosynthesis; L-valine from pyruvate: step 4/4.</text>
</comment>
<comment type="catalytic activity">
    <reaction evidence="8">
        <text>L-valine + 2-oxoglutarate = 3-methyl-2-oxobutanoate + L-glutamate</text>
        <dbReference type="Rhea" id="RHEA:24813"/>
        <dbReference type="ChEBI" id="CHEBI:11851"/>
        <dbReference type="ChEBI" id="CHEBI:16810"/>
        <dbReference type="ChEBI" id="CHEBI:29985"/>
        <dbReference type="ChEBI" id="CHEBI:57762"/>
        <dbReference type="EC" id="2.6.1.42"/>
    </reaction>
</comment>
<keyword evidence="14" id="KW-1185">Reference proteome</keyword>
<dbReference type="PANTHER" id="PTHR42743:SF11">
    <property type="entry name" value="AMINODEOXYCHORISMATE LYASE"/>
    <property type="match status" value="1"/>
</dbReference>
<dbReference type="Proteomes" id="UP000647339">
    <property type="component" value="Unassembled WGS sequence"/>
</dbReference>
<sequence>MNTQPFDNDTLLIHPSTHGEFVHAPAALANRAAYFGDGLFETMIFTKGKIRFRQAHRARLKEGLKQLKICDNKLTSIVALERFLQGQFGKTSLRVRWNVYRGGLGKYTPQNHDARELILIQKATPAQRIKKTAYISTEITLPKSPWSHCKTLNALPYVMANIERNERGMDEVILKDPSDCISESGIANLFWKKENIFYTPSLSCSCIAGVARGNLLKHLRKYGISVIEGKFTEADLFSADQVFTTNASGIAYLQQIENKAFDTSSIEIVESLFD</sequence>
<comment type="pathway">
    <text evidence="4">Amino-acid biosynthesis; L-leucine biosynthesis; L-leucine from 3-methyl-2-oxobutanoate: step 4/4.</text>
</comment>
<evidence type="ECO:0000256" key="6">
    <source>
        <dbReference type="ARBA" id="ARBA00013053"/>
    </source>
</evidence>
<dbReference type="Pfam" id="PF01063">
    <property type="entry name" value="Aminotran_4"/>
    <property type="match status" value="1"/>
</dbReference>
<dbReference type="InterPro" id="IPR043131">
    <property type="entry name" value="BCAT-like_N"/>
</dbReference>
<evidence type="ECO:0000256" key="3">
    <source>
        <dbReference type="ARBA" id="ARBA00004931"/>
    </source>
</evidence>
<keyword evidence="13" id="KW-0456">Lyase</keyword>
<dbReference type="PANTHER" id="PTHR42743">
    <property type="entry name" value="AMINO-ACID AMINOTRANSFERASE"/>
    <property type="match status" value="1"/>
</dbReference>
<evidence type="ECO:0000256" key="10">
    <source>
        <dbReference type="ARBA" id="ARBA00049229"/>
    </source>
</evidence>
<dbReference type="GO" id="GO:0016829">
    <property type="term" value="F:lyase activity"/>
    <property type="evidence" value="ECO:0007669"/>
    <property type="project" value="UniProtKB-KW"/>
</dbReference>
<evidence type="ECO:0000313" key="14">
    <source>
        <dbReference type="Proteomes" id="UP000647339"/>
    </source>
</evidence>
<evidence type="ECO:0000256" key="8">
    <source>
        <dbReference type="ARBA" id="ARBA00048212"/>
    </source>
</evidence>
<dbReference type="InterPro" id="IPR043132">
    <property type="entry name" value="BCAT-like_C"/>
</dbReference>
<name>A0ABQ1UZ91_9BACT</name>
<evidence type="ECO:0000256" key="9">
    <source>
        <dbReference type="ARBA" id="ARBA00048798"/>
    </source>
</evidence>
<comment type="caution">
    <text evidence="13">The sequence shown here is derived from an EMBL/GenBank/DDBJ whole genome shotgun (WGS) entry which is preliminary data.</text>
</comment>
<gene>
    <name evidence="13" type="ORF">GCM10011339_17760</name>
</gene>
<comment type="pathway">
    <text evidence="2">Amino-acid biosynthesis; L-isoleucine biosynthesis; L-isoleucine from 2-oxobutanoate: step 4/4.</text>
</comment>
<evidence type="ECO:0000256" key="1">
    <source>
        <dbReference type="ARBA" id="ARBA00001933"/>
    </source>
</evidence>
<dbReference type="RefSeq" id="WP_137403125.1">
    <property type="nucleotide sequence ID" value="NZ_BMIU01000007.1"/>
</dbReference>
<reference evidence="14" key="1">
    <citation type="journal article" date="2019" name="Int. J. Syst. Evol. Microbiol.">
        <title>The Global Catalogue of Microorganisms (GCM) 10K type strain sequencing project: providing services to taxonomists for standard genome sequencing and annotation.</title>
        <authorList>
            <consortium name="The Broad Institute Genomics Platform"/>
            <consortium name="The Broad Institute Genome Sequencing Center for Infectious Disease"/>
            <person name="Wu L."/>
            <person name="Ma J."/>
        </authorList>
    </citation>
    <scope>NUCLEOTIDE SEQUENCE [LARGE SCALE GENOMIC DNA]</scope>
    <source>
        <strain evidence="14">CGMCC 1.15407</strain>
    </source>
</reference>
<dbReference type="PROSITE" id="PS00770">
    <property type="entry name" value="AA_TRANSFER_CLASS_4"/>
    <property type="match status" value="1"/>
</dbReference>
<comment type="cofactor">
    <cofactor evidence="1 12">
        <name>pyridoxal 5'-phosphate</name>
        <dbReference type="ChEBI" id="CHEBI:597326"/>
    </cofactor>
</comment>
<dbReference type="Gene3D" id="3.30.470.10">
    <property type="match status" value="1"/>
</dbReference>
<evidence type="ECO:0000256" key="7">
    <source>
        <dbReference type="ARBA" id="ARBA00022898"/>
    </source>
</evidence>
<dbReference type="InterPro" id="IPR001544">
    <property type="entry name" value="Aminotrans_IV"/>
</dbReference>
<proteinExistence type="inferred from homology"/>
<dbReference type="InterPro" id="IPR050571">
    <property type="entry name" value="Class-IV_PLP-Dep_Aminotrnsfr"/>
</dbReference>
<evidence type="ECO:0000256" key="11">
    <source>
        <dbReference type="RuleBase" id="RU004106"/>
    </source>
</evidence>
<evidence type="ECO:0000313" key="13">
    <source>
        <dbReference type="EMBL" id="GGF29998.1"/>
    </source>
</evidence>
<evidence type="ECO:0000256" key="12">
    <source>
        <dbReference type="RuleBase" id="RU004516"/>
    </source>
</evidence>
<dbReference type="EMBL" id="BMIU01000007">
    <property type="protein sequence ID" value="GGF29998.1"/>
    <property type="molecule type" value="Genomic_DNA"/>
</dbReference>
<dbReference type="Gene3D" id="3.20.10.10">
    <property type="entry name" value="D-amino Acid Aminotransferase, subunit A, domain 2"/>
    <property type="match status" value="1"/>
</dbReference>
<evidence type="ECO:0000256" key="2">
    <source>
        <dbReference type="ARBA" id="ARBA00004824"/>
    </source>
</evidence>